<dbReference type="EMBL" id="JANJQO010000292">
    <property type="protein sequence ID" value="KAJ2979341.1"/>
    <property type="molecule type" value="Genomic_DNA"/>
</dbReference>
<evidence type="ECO:0000313" key="1">
    <source>
        <dbReference type="EMBL" id="KAJ2979341.1"/>
    </source>
</evidence>
<sequence>MGLPAVALDLGMVKGVGYVSESRSVLERVNKGGQSMPLSDEDVTRAIGTAILDPFARPQMLLGLNLGPGPHWDPTNKSVMGRDARFLPLRYRQAKNAAGEKDAASGGELGSPSAAEPLSTRLKQACSDDEAGRLVGDAMAAKLADIFMIPVTDVDLAQSPAWYGIDSLVAVELRNMLMLQVAADVSIFSILQSASLSALVMDAVAKSAYMVANAEVTV</sequence>
<accession>A0ACC1NL72</accession>
<proteinExistence type="predicted"/>
<name>A0ACC1NL72_9HYPO</name>
<organism evidence="1 2">
    <name type="scientific">Zarea fungicola</name>
    <dbReference type="NCBI Taxonomy" id="93591"/>
    <lineage>
        <taxon>Eukaryota</taxon>
        <taxon>Fungi</taxon>
        <taxon>Dikarya</taxon>
        <taxon>Ascomycota</taxon>
        <taxon>Pezizomycotina</taxon>
        <taxon>Sordariomycetes</taxon>
        <taxon>Hypocreomycetidae</taxon>
        <taxon>Hypocreales</taxon>
        <taxon>Cordycipitaceae</taxon>
        <taxon>Zarea</taxon>
    </lineage>
</organism>
<dbReference type="Proteomes" id="UP001143910">
    <property type="component" value="Unassembled WGS sequence"/>
</dbReference>
<comment type="caution">
    <text evidence="1">The sequence shown here is derived from an EMBL/GenBank/DDBJ whole genome shotgun (WGS) entry which is preliminary data.</text>
</comment>
<gene>
    <name evidence="1" type="ORF">NQ176_g3314</name>
</gene>
<reference evidence="1" key="1">
    <citation type="submission" date="2022-08" db="EMBL/GenBank/DDBJ databases">
        <title>Genome Sequence of Lecanicillium fungicola.</title>
        <authorList>
            <person name="Buettner E."/>
        </authorList>
    </citation>
    <scope>NUCLEOTIDE SEQUENCE</scope>
    <source>
        <strain evidence="1">Babe33</strain>
    </source>
</reference>
<keyword evidence="2" id="KW-1185">Reference proteome</keyword>
<protein>
    <submittedName>
        <fullName evidence="1">Uncharacterized protein</fullName>
    </submittedName>
</protein>
<evidence type="ECO:0000313" key="2">
    <source>
        <dbReference type="Proteomes" id="UP001143910"/>
    </source>
</evidence>